<evidence type="ECO:0000313" key="3">
    <source>
        <dbReference type="Proteomes" id="UP001595836"/>
    </source>
</evidence>
<evidence type="ECO:0008006" key="4">
    <source>
        <dbReference type="Google" id="ProtNLM"/>
    </source>
</evidence>
<sequence length="174" mass="17638">MTTTDMTRRPTRRRPASVGPLAVATTVALATAVMVPANANAQDSSAIPELFPAQNRLVAMGGSPTGQCFGAVSTSINPDAYPNSSSVGWAFGVLGVGPCDLTVTLSWKNLDTGATGEKTAHVPAPRISGGVPDPINHPYEAIMNTGGGPIEYTLTTDGGAVAGPITITTPAYTG</sequence>
<gene>
    <name evidence="2" type="ORF">ACFO7U_13945</name>
</gene>
<proteinExistence type="predicted"/>
<feature type="chain" id="PRO_5046477995" description="Secreted protein" evidence="1">
    <location>
        <begin position="42"/>
        <end position="174"/>
    </location>
</feature>
<keyword evidence="3" id="KW-1185">Reference proteome</keyword>
<name>A0ABV9PSU7_9ACTN</name>
<protein>
    <recommendedName>
        <fullName evidence="4">Secreted protein</fullName>
    </recommendedName>
</protein>
<dbReference type="RefSeq" id="WP_344995376.1">
    <property type="nucleotide sequence ID" value="NZ_BAABCD010000051.1"/>
</dbReference>
<comment type="caution">
    <text evidence="2">The sequence shown here is derived from an EMBL/GenBank/DDBJ whole genome shotgun (WGS) entry which is preliminary data.</text>
</comment>
<reference evidence="3" key="1">
    <citation type="journal article" date="2019" name="Int. J. Syst. Evol. Microbiol.">
        <title>The Global Catalogue of Microorganisms (GCM) 10K type strain sequencing project: providing services to taxonomists for standard genome sequencing and annotation.</title>
        <authorList>
            <consortium name="The Broad Institute Genomics Platform"/>
            <consortium name="The Broad Institute Genome Sequencing Center for Infectious Disease"/>
            <person name="Wu L."/>
            <person name="Ma J."/>
        </authorList>
    </citation>
    <scope>NUCLEOTIDE SEQUENCE [LARGE SCALE GENOMIC DNA]</scope>
    <source>
        <strain evidence="3">JCM 11882</strain>
    </source>
</reference>
<dbReference type="Proteomes" id="UP001595836">
    <property type="component" value="Unassembled WGS sequence"/>
</dbReference>
<keyword evidence="1" id="KW-0732">Signal</keyword>
<organism evidence="2 3">
    <name type="scientific">Dietzia aurantiaca</name>
    <dbReference type="NCBI Taxonomy" id="983873"/>
    <lineage>
        <taxon>Bacteria</taxon>
        <taxon>Bacillati</taxon>
        <taxon>Actinomycetota</taxon>
        <taxon>Actinomycetes</taxon>
        <taxon>Mycobacteriales</taxon>
        <taxon>Dietziaceae</taxon>
        <taxon>Dietzia</taxon>
    </lineage>
</organism>
<feature type="signal peptide" evidence="1">
    <location>
        <begin position="1"/>
        <end position="41"/>
    </location>
</feature>
<dbReference type="EMBL" id="JBHSHP010000054">
    <property type="protein sequence ID" value="MFC4755872.1"/>
    <property type="molecule type" value="Genomic_DNA"/>
</dbReference>
<evidence type="ECO:0000256" key="1">
    <source>
        <dbReference type="SAM" id="SignalP"/>
    </source>
</evidence>
<accession>A0ABV9PSU7</accession>
<evidence type="ECO:0000313" key="2">
    <source>
        <dbReference type="EMBL" id="MFC4755872.1"/>
    </source>
</evidence>